<dbReference type="Proteomes" id="UP000199036">
    <property type="component" value="Unassembled WGS sequence"/>
</dbReference>
<name>A0A1I5CTD3_9FLAO</name>
<evidence type="ECO:0000313" key="2">
    <source>
        <dbReference type="Proteomes" id="UP000199036"/>
    </source>
</evidence>
<evidence type="ECO:0000313" key="1">
    <source>
        <dbReference type="EMBL" id="SFN90203.1"/>
    </source>
</evidence>
<proteinExistence type="predicted"/>
<protein>
    <submittedName>
        <fullName evidence="1">Uncharacterized protein</fullName>
    </submittedName>
</protein>
<keyword evidence="2" id="KW-1185">Reference proteome</keyword>
<dbReference type="STRING" id="913024.SAMN05421741_11353"/>
<accession>A0A1I5CTD3</accession>
<dbReference type="AlphaFoldDB" id="A0A1I5CTD3"/>
<gene>
    <name evidence="1" type="ORF">SAMN05421741_11353</name>
</gene>
<sequence length="44" mass="5000">MNRTFSSNDLKVELISELRRHVHSRGYTDVEGFTMMTGVEAVAN</sequence>
<dbReference type="EMBL" id="FOVI01000013">
    <property type="protein sequence ID" value="SFN90203.1"/>
    <property type="molecule type" value="Genomic_DNA"/>
</dbReference>
<dbReference type="RefSeq" id="WP_262487583.1">
    <property type="nucleotide sequence ID" value="NZ_FOVI01000013.1"/>
</dbReference>
<organism evidence="1 2">
    <name type="scientific">Paenimyroides ummariense</name>
    <dbReference type="NCBI Taxonomy" id="913024"/>
    <lineage>
        <taxon>Bacteria</taxon>
        <taxon>Pseudomonadati</taxon>
        <taxon>Bacteroidota</taxon>
        <taxon>Flavobacteriia</taxon>
        <taxon>Flavobacteriales</taxon>
        <taxon>Flavobacteriaceae</taxon>
        <taxon>Paenimyroides</taxon>
    </lineage>
</organism>
<reference evidence="2" key="1">
    <citation type="submission" date="2016-10" db="EMBL/GenBank/DDBJ databases">
        <authorList>
            <person name="Varghese N."/>
            <person name="Submissions S."/>
        </authorList>
    </citation>
    <scope>NUCLEOTIDE SEQUENCE [LARGE SCALE GENOMIC DNA]</scope>
    <source>
        <strain evidence="2">DS-12</strain>
    </source>
</reference>